<dbReference type="AlphaFoldDB" id="F4MZA7"/>
<organism evidence="1">
    <name type="scientific">Yersinia enterocolitica W22703</name>
    <dbReference type="NCBI Taxonomy" id="913028"/>
    <lineage>
        <taxon>Bacteria</taxon>
        <taxon>Pseudomonadati</taxon>
        <taxon>Pseudomonadota</taxon>
        <taxon>Gammaproteobacteria</taxon>
        <taxon>Enterobacterales</taxon>
        <taxon>Yersiniaceae</taxon>
        <taxon>Yersinia</taxon>
    </lineage>
</organism>
<evidence type="ECO:0000313" key="1">
    <source>
        <dbReference type="EMBL" id="CBX71165.1"/>
    </source>
</evidence>
<name>F4MZA7_YEREN</name>
<protein>
    <submittedName>
        <fullName evidence="1">Uncharacterized protein</fullName>
    </submittedName>
</protein>
<accession>F4MZA7</accession>
<dbReference type="EMBL" id="FR718569">
    <property type="protein sequence ID" value="CBX71165.1"/>
    <property type="molecule type" value="Genomic_DNA"/>
</dbReference>
<gene>
    <name evidence="1" type="ORF">YEW_BF05970</name>
</gene>
<proteinExistence type="predicted"/>
<reference evidence="1" key="1">
    <citation type="journal article" date="2011" name="BMC Genomics">
        <title>Shotgun sequencing of Yersinia enterocolitica strain W22703 (biotype 2, serotype O:9): genomic evidence for oscillation between invertebrates and mammals.</title>
        <authorList>
            <person name="Fuchs T.M."/>
            <person name="Brandt K."/>
            <person name="Starke M."/>
            <person name="Rattei T."/>
        </authorList>
    </citation>
    <scope>NUCLEOTIDE SEQUENCE</scope>
</reference>
<sequence>MASVSYWFRLVTDCTEMIVMMNSQLYGISLNAFYCIDSMEVERNKNSQDDLYPKA</sequence>